<gene>
    <name evidence="1" type="ORF">ACG33_00935</name>
</gene>
<protein>
    <submittedName>
        <fullName evidence="1">Uncharacterized protein</fullName>
    </submittedName>
</protein>
<accession>A0A127F5I8</accession>
<proteinExistence type="predicted"/>
<sequence length="61" mass="6980">MIFFDDAGVVFHFTLPLAPPGSCSTADGMPADHDERPETWRGRTMIRRSVPKYHAPDHRER</sequence>
<dbReference type="STRING" id="465721.ACG33_00935"/>
<dbReference type="EMBL" id="CP011971">
    <property type="protein sequence ID" value="AMN45693.1"/>
    <property type="molecule type" value="Genomic_DNA"/>
</dbReference>
<reference evidence="1 2" key="1">
    <citation type="submission" date="2015-06" db="EMBL/GenBank/DDBJ databases">
        <title>A Comprehensive Approach to Explore the Metabolic and Phylogenetic Diversity of Bacterial Steroid Degradation in the Environment: Testosterone as an Example.</title>
        <authorList>
            <person name="Yang F.-C."/>
            <person name="Chen Y.-L."/>
            <person name="Yu C.-P."/>
            <person name="Tang S.-L."/>
            <person name="Wang P.-H."/>
            <person name="Ismail W."/>
            <person name="Wang C.-H."/>
            <person name="Yang C.-Y."/>
            <person name="Chiang Y.-R."/>
        </authorList>
    </citation>
    <scope>NUCLEOTIDE SEQUENCE [LARGE SCALE GENOMIC DNA]</scope>
    <source>
        <strain evidence="1 2">DSM 18526</strain>
    </source>
</reference>
<dbReference type="KEGG" id="sdf:ACG33_00935"/>
<dbReference type="AlphaFoldDB" id="A0A127F5I8"/>
<dbReference type="Proteomes" id="UP000070250">
    <property type="component" value="Chromosome"/>
</dbReference>
<organism evidence="1 2">
    <name type="scientific">Steroidobacter denitrificans</name>
    <dbReference type="NCBI Taxonomy" id="465721"/>
    <lineage>
        <taxon>Bacteria</taxon>
        <taxon>Pseudomonadati</taxon>
        <taxon>Pseudomonadota</taxon>
        <taxon>Gammaproteobacteria</taxon>
        <taxon>Steroidobacterales</taxon>
        <taxon>Steroidobacteraceae</taxon>
        <taxon>Steroidobacter</taxon>
    </lineage>
</organism>
<evidence type="ECO:0000313" key="2">
    <source>
        <dbReference type="Proteomes" id="UP000070250"/>
    </source>
</evidence>
<keyword evidence="2" id="KW-1185">Reference proteome</keyword>
<evidence type="ECO:0000313" key="1">
    <source>
        <dbReference type="EMBL" id="AMN45693.1"/>
    </source>
</evidence>
<name>A0A127F5I8_STEDE</name>